<reference evidence="1 2" key="1">
    <citation type="journal article" date="2014" name="Agronomy (Basel)">
        <title>A Draft Genome Sequence for Ensete ventricosum, the Drought-Tolerant Tree Against Hunger.</title>
        <authorList>
            <person name="Harrison J."/>
            <person name="Moore K.A."/>
            <person name="Paszkiewicz K."/>
            <person name="Jones T."/>
            <person name="Grant M."/>
            <person name="Ambacheew D."/>
            <person name="Muzemil S."/>
            <person name="Studholme D.J."/>
        </authorList>
    </citation>
    <scope>NUCLEOTIDE SEQUENCE [LARGE SCALE GENOMIC DNA]</scope>
</reference>
<name>A0A426YE62_ENSVE</name>
<dbReference type="EMBL" id="AMZH03013010">
    <property type="protein sequence ID" value="RRT49983.1"/>
    <property type="molecule type" value="Genomic_DNA"/>
</dbReference>
<evidence type="ECO:0000313" key="2">
    <source>
        <dbReference type="Proteomes" id="UP000287651"/>
    </source>
</evidence>
<gene>
    <name evidence="1" type="ORF">B296_00022176</name>
</gene>
<comment type="caution">
    <text evidence="1">The sequence shown here is derived from an EMBL/GenBank/DDBJ whole genome shotgun (WGS) entry which is preliminary data.</text>
</comment>
<protein>
    <submittedName>
        <fullName evidence="1">Uncharacterized protein</fullName>
    </submittedName>
</protein>
<sequence length="178" mass="19429">YVLYGPLVAEAACEWRDGRSVGWSLHLLILFGLRSLTYQLWDNFLILQALLGSIISHHAPPLEDLPILGLKGCIIALLLHVGVSEPVFYLANSDAVVFFPPSGPAGFGTPLEHLVLGAVMAAPLLGAFLMGCGSVGLVYGYVFVFDFLRCMGYSNVEVFPVRLLQALPFLRYLIYSPT</sequence>
<accession>A0A426YE62</accession>
<evidence type="ECO:0000313" key="1">
    <source>
        <dbReference type="EMBL" id="RRT49983.1"/>
    </source>
</evidence>
<proteinExistence type="predicted"/>
<feature type="non-terminal residue" evidence="1">
    <location>
        <position position="1"/>
    </location>
</feature>
<dbReference type="Proteomes" id="UP000287651">
    <property type="component" value="Unassembled WGS sequence"/>
</dbReference>
<dbReference type="AlphaFoldDB" id="A0A426YE62"/>
<organism evidence="1 2">
    <name type="scientific">Ensete ventricosum</name>
    <name type="common">Abyssinian banana</name>
    <name type="synonym">Musa ensete</name>
    <dbReference type="NCBI Taxonomy" id="4639"/>
    <lineage>
        <taxon>Eukaryota</taxon>
        <taxon>Viridiplantae</taxon>
        <taxon>Streptophyta</taxon>
        <taxon>Embryophyta</taxon>
        <taxon>Tracheophyta</taxon>
        <taxon>Spermatophyta</taxon>
        <taxon>Magnoliopsida</taxon>
        <taxon>Liliopsida</taxon>
        <taxon>Zingiberales</taxon>
        <taxon>Musaceae</taxon>
        <taxon>Ensete</taxon>
    </lineage>
</organism>